<feature type="domain" description="Metallo-beta-lactamase" evidence="10">
    <location>
        <begin position="37"/>
        <end position="163"/>
    </location>
</feature>
<dbReference type="GO" id="GO:0004416">
    <property type="term" value="F:hydroxyacylglutathione hydrolase activity"/>
    <property type="evidence" value="ECO:0007669"/>
    <property type="project" value="UniProtKB-EC"/>
</dbReference>
<dbReference type="OrthoDB" id="515692at2759"/>
<reference evidence="12" key="1">
    <citation type="submission" date="2017-01" db="EMBL/GenBank/DDBJ databases">
        <authorList>
            <person name="Wang Y."/>
            <person name="White M."/>
            <person name="Kvist S."/>
            <person name="Moncalvo J.-M."/>
        </authorList>
    </citation>
    <scope>NUCLEOTIDE SEQUENCE [LARGE SCALE GENOMIC DNA]</scope>
    <source>
        <strain evidence="12">ID-206-W2</strain>
    </source>
</reference>
<dbReference type="CDD" id="cd07723">
    <property type="entry name" value="hydroxyacylglutathione_hydrolase_MBL-fold"/>
    <property type="match status" value="1"/>
</dbReference>
<dbReference type="Pfam" id="PF00753">
    <property type="entry name" value="Lactamase_B"/>
    <property type="match status" value="1"/>
</dbReference>
<dbReference type="PANTHER" id="PTHR11935:SF94">
    <property type="entry name" value="TENZING NORGAY, ISOFORM C"/>
    <property type="match status" value="1"/>
</dbReference>
<comment type="pathway">
    <text evidence="3">Secondary metabolite metabolism; methylglyoxal degradation; (R)-lactate from methylglyoxal: step 2/2.</text>
</comment>
<evidence type="ECO:0000256" key="6">
    <source>
        <dbReference type="ARBA" id="ARBA00022723"/>
    </source>
</evidence>
<evidence type="ECO:0000259" key="10">
    <source>
        <dbReference type="SMART" id="SM00849"/>
    </source>
</evidence>
<dbReference type="EMBL" id="LSSM01001047">
    <property type="protein sequence ID" value="OMJ27378.1"/>
    <property type="molecule type" value="Genomic_DNA"/>
</dbReference>
<proteinExistence type="inferred from homology"/>
<dbReference type="PANTHER" id="PTHR11935">
    <property type="entry name" value="BETA LACTAMASE DOMAIN"/>
    <property type="match status" value="1"/>
</dbReference>
<evidence type="ECO:0000313" key="12">
    <source>
        <dbReference type="Proteomes" id="UP000187429"/>
    </source>
</evidence>
<comment type="caution">
    <text evidence="11">The sequence shown here is derived from an EMBL/GenBank/DDBJ whole genome shotgun (WGS) entry which is preliminary data.</text>
</comment>
<evidence type="ECO:0000256" key="1">
    <source>
        <dbReference type="ARBA" id="ARBA00001623"/>
    </source>
</evidence>
<dbReference type="InterPro" id="IPR001279">
    <property type="entry name" value="Metallo-B-lactamas"/>
</dbReference>
<dbReference type="Pfam" id="PF16123">
    <property type="entry name" value="HAGH_C"/>
    <property type="match status" value="1"/>
</dbReference>
<accession>A0A1R1YKE6</accession>
<dbReference type="InterPro" id="IPR035680">
    <property type="entry name" value="Clx_II_MBL"/>
</dbReference>
<comment type="cofactor">
    <cofactor evidence="2">
        <name>Zn(2+)</name>
        <dbReference type="ChEBI" id="CHEBI:29105"/>
    </cofactor>
</comment>
<evidence type="ECO:0000256" key="3">
    <source>
        <dbReference type="ARBA" id="ARBA00004963"/>
    </source>
</evidence>
<dbReference type="InterPro" id="IPR032282">
    <property type="entry name" value="HAGH_C"/>
</dbReference>
<keyword evidence="12" id="KW-1185">Reference proteome</keyword>
<evidence type="ECO:0000256" key="8">
    <source>
        <dbReference type="ARBA" id="ARBA00022833"/>
    </source>
</evidence>
<dbReference type="GO" id="GO:0019243">
    <property type="term" value="P:methylglyoxal catabolic process to D-lactate via S-lactoyl-glutathione"/>
    <property type="evidence" value="ECO:0007669"/>
    <property type="project" value="InterPro"/>
</dbReference>
<dbReference type="InterPro" id="IPR036866">
    <property type="entry name" value="RibonucZ/Hydroxyglut_hydro"/>
</dbReference>
<dbReference type="EC" id="3.1.2.6" evidence="5"/>
<dbReference type="GO" id="GO:0046872">
    <property type="term" value="F:metal ion binding"/>
    <property type="evidence" value="ECO:0007669"/>
    <property type="project" value="UniProtKB-KW"/>
</dbReference>
<gene>
    <name evidence="11" type="ORF">AYI69_g3184</name>
</gene>
<comment type="catalytic activity">
    <reaction evidence="1">
        <text>an S-(2-hydroxyacyl)glutathione + H2O = a 2-hydroxy carboxylate + glutathione + H(+)</text>
        <dbReference type="Rhea" id="RHEA:21864"/>
        <dbReference type="ChEBI" id="CHEBI:15377"/>
        <dbReference type="ChEBI" id="CHEBI:15378"/>
        <dbReference type="ChEBI" id="CHEBI:57925"/>
        <dbReference type="ChEBI" id="CHEBI:58896"/>
        <dbReference type="ChEBI" id="CHEBI:71261"/>
        <dbReference type="EC" id="3.1.2.6"/>
    </reaction>
</comment>
<evidence type="ECO:0000256" key="5">
    <source>
        <dbReference type="ARBA" id="ARBA00011917"/>
    </source>
</evidence>
<dbReference type="UniPathway" id="UPA00619">
    <property type="reaction ID" value="UER00676"/>
</dbReference>
<dbReference type="SMART" id="SM00849">
    <property type="entry name" value="Lactamase_B"/>
    <property type="match status" value="1"/>
</dbReference>
<keyword evidence="8" id="KW-0862">Zinc</keyword>
<keyword evidence="6" id="KW-0479">Metal-binding</keyword>
<dbReference type="SUPFAM" id="SSF56281">
    <property type="entry name" value="Metallo-hydrolase/oxidoreductase"/>
    <property type="match status" value="1"/>
</dbReference>
<dbReference type="HAMAP" id="MF_01374">
    <property type="entry name" value="Glyoxalase_2"/>
    <property type="match status" value="1"/>
</dbReference>
<evidence type="ECO:0000256" key="7">
    <source>
        <dbReference type="ARBA" id="ARBA00022801"/>
    </source>
</evidence>
<evidence type="ECO:0000313" key="11">
    <source>
        <dbReference type="EMBL" id="OMJ27378.1"/>
    </source>
</evidence>
<sequence length="241" mass="26708">MRIVPVPVWSDNYAYLLIDEKAGFAKMRIVPVPVWSDNYAYLLIDEKAGFDHAGGNVKMTELIPGLTVYGGDNRIPAMTSPLNGGEEFTLGSLKITAIRTFGHTDSSISYYVQDGDDKAVFTGDTLFIAGCGRLFEGTPEQMYDSLNIKLASLPEDTKVYVGHEYTKSNIRFALSVDPNNSRLKEMADIYNQSKMTVPSTIKIELETNPFMRVTDPAIQKVTGETDPVKVLGALRSMKDKF</sequence>
<protein>
    <recommendedName>
        <fullName evidence="5">hydroxyacylglutathione hydrolase</fullName>
        <ecNumber evidence="5">3.1.2.6</ecNumber>
    </recommendedName>
    <alternativeName>
        <fullName evidence="9">Glyoxalase II</fullName>
    </alternativeName>
</protein>
<dbReference type="Proteomes" id="UP000187429">
    <property type="component" value="Unassembled WGS sequence"/>
</dbReference>
<organism evidence="11 12">
    <name type="scientific">Smittium culicis</name>
    <dbReference type="NCBI Taxonomy" id="133412"/>
    <lineage>
        <taxon>Eukaryota</taxon>
        <taxon>Fungi</taxon>
        <taxon>Fungi incertae sedis</taxon>
        <taxon>Zoopagomycota</taxon>
        <taxon>Kickxellomycotina</taxon>
        <taxon>Harpellomycetes</taxon>
        <taxon>Harpellales</taxon>
        <taxon>Legeriomycetaceae</taxon>
        <taxon>Smittium</taxon>
    </lineage>
</organism>
<dbReference type="AlphaFoldDB" id="A0A1R1YKE6"/>
<comment type="similarity">
    <text evidence="4">Belongs to the metallo-beta-lactamase superfamily. Glyoxalase II family.</text>
</comment>
<name>A0A1R1YKE6_9FUNG</name>
<evidence type="ECO:0000256" key="9">
    <source>
        <dbReference type="ARBA" id="ARBA00031044"/>
    </source>
</evidence>
<evidence type="ECO:0000256" key="4">
    <source>
        <dbReference type="ARBA" id="ARBA00006759"/>
    </source>
</evidence>
<keyword evidence="7 11" id="KW-0378">Hydrolase</keyword>
<evidence type="ECO:0000256" key="2">
    <source>
        <dbReference type="ARBA" id="ARBA00001947"/>
    </source>
</evidence>
<dbReference type="InterPro" id="IPR017782">
    <property type="entry name" value="Hydroxyacylglutathione_Hdrlase"/>
</dbReference>
<dbReference type="Gene3D" id="3.60.15.10">
    <property type="entry name" value="Ribonuclease Z/Hydroxyacylglutathione hydrolase-like"/>
    <property type="match status" value="1"/>
</dbReference>